<dbReference type="EMBL" id="CP016070">
    <property type="protein sequence ID" value="AOW79739.1"/>
    <property type="molecule type" value="Genomic_DNA"/>
</dbReference>
<accession>A0A1D8S308</accession>
<gene>
    <name evidence="2" type="ORF">HTSR_0544</name>
</gene>
<organism evidence="2 3">
    <name type="scientific">Halodesulfurarchaeum formicicum</name>
    <dbReference type="NCBI Taxonomy" id="1873524"/>
    <lineage>
        <taxon>Archaea</taxon>
        <taxon>Methanobacteriati</taxon>
        <taxon>Methanobacteriota</taxon>
        <taxon>Stenosarchaea group</taxon>
        <taxon>Halobacteria</taxon>
        <taxon>Halobacteriales</taxon>
        <taxon>Halobacteriaceae</taxon>
        <taxon>Halodesulfurarchaeum</taxon>
    </lineage>
</organism>
<dbReference type="STRING" id="1873524.HSR6_0528"/>
<dbReference type="AlphaFoldDB" id="A0A1D8S308"/>
<dbReference type="InterPro" id="IPR043899">
    <property type="entry name" value="DUF5789"/>
</dbReference>
<protein>
    <submittedName>
        <fullName evidence="2">Uncharacterized protein</fullName>
    </submittedName>
</protein>
<proteinExistence type="predicted"/>
<dbReference type="KEGG" id="halh:HTSR_0544"/>
<evidence type="ECO:0000313" key="2">
    <source>
        <dbReference type="EMBL" id="AOW79739.1"/>
    </source>
</evidence>
<name>A0A1D8S308_9EURY</name>
<sequence length="208" mass="23693">MTEPLRVYGMPDDKRGREKQARNAERRQRERAIASELERMDEPEPEIDEGELALFETALEELEFPVTATEVVSEMGHQELEGLEQAYSVAELLPATEAISFNRPAEVRMRIQRPSIATALKRIVEETDTIQGASLTGSQLETYEKTFLELKAIDAVDDDEGIPVLRDWILESLRENGELPGSRGVRRRAADYCRENGYEVRNDEWLGI</sequence>
<feature type="region of interest" description="Disordered" evidence="1">
    <location>
        <begin position="1"/>
        <end position="46"/>
    </location>
</feature>
<dbReference type="Proteomes" id="UP000185608">
    <property type="component" value="Chromosome"/>
</dbReference>
<dbReference type="Pfam" id="PF19102">
    <property type="entry name" value="DUF5789"/>
    <property type="match status" value="1"/>
</dbReference>
<evidence type="ECO:0000313" key="3">
    <source>
        <dbReference type="Proteomes" id="UP000185608"/>
    </source>
</evidence>
<reference evidence="2 3" key="1">
    <citation type="submission" date="2016-06" db="EMBL/GenBank/DDBJ databases">
        <title>Discovery of anaerobic lithoheterotrophic haloarchaeon capable of sulfur respiration by hydrogen and formate.</title>
        <authorList>
            <person name="Sorokin D.Y."/>
            <person name="Kublanov I.V."/>
            <person name="Roman P."/>
            <person name="Sinninghe Damste J.S."/>
            <person name="Golyshin P.N."/>
            <person name="Rojo D."/>
            <person name="Ciordia S."/>
            <person name="Mena Md.C."/>
            <person name="Ferrer M."/>
            <person name="Smedile F."/>
            <person name="Messina E."/>
            <person name="La Cono V."/>
            <person name="Yakimov M.M."/>
        </authorList>
    </citation>
    <scope>NUCLEOTIDE SEQUENCE [LARGE SCALE GENOMIC DNA]</scope>
    <source>
        <strain evidence="2 3">HTSR1</strain>
    </source>
</reference>
<evidence type="ECO:0000256" key="1">
    <source>
        <dbReference type="SAM" id="MobiDB-lite"/>
    </source>
</evidence>
<feature type="compositionally biased region" description="Basic and acidic residues" evidence="1">
    <location>
        <begin position="11"/>
        <end position="42"/>
    </location>
</feature>